<organism evidence="1 2">
    <name type="scientific">Atta colombica</name>
    <dbReference type="NCBI Taxonomy" id="520822"/>
    <lineage>
        <taxon>Eukaryota</taxon>
        <taxon>Metazoa</taxon>
        <taxon>Ecdysozoa</taxon>
        <taxon>Arthropoda</taxon>
        <taxon>Hexapoda</taxon>
        <taxon>Insecta</taxon>
        <taxon>Pterygota</taxon>
        <taxon>Neoptera</taxon>
        <taxon>Endopterygota</taxon>
        <taxon>Hymenoptera</taxon>
        <taxon>Apocrita</taxon>
        <taxon>Aculeata</taxon>
        <taxon>Formicoidea</taxon>
        <taxon>Formicidae</taxon>
        <taxon>Myrmicinae</taxon>
        <taxon>Atta</taxon>
    </lineage>
</organism>
<dbReference type="Proteomes" id="UP000078540">
    <property type="component" value="Unassembled WGS sequence"/>
</dbReference>
<dbReference type="EMBL" id="KQ976403">
    <property type="protein sequence ID" value="KYM92118.1"/>
    <property type="molecule type" value="Genomic_DNA"/>
</dbReference>
<sequence>MIYVSSTLFNEDFFIIRSTVAQKVQELILDIYQVNEDKMRVTDYLTGDNLEYDITENVDSVGIIKFKLSMKHLKTLLHCIGYETAEISVSKGFNVINEKIKSIINIKSYIKSIINIEDQCKQIFFEMKLSYTMVIMVGSLERIKLIP</sequence>
<evidence type="ECO:0000313" key="1">
    <source>
        <dbReference type="EMBL" id="KYM92118.1"/>
    </source>
</evidence>
<name>A0A195BVW9_9HYME</name>
<reference evidence="1 2" key="1">
    <citation type="submission" date="2015-09" db="EMBL/GenBank/DDBJ databases">
        <title>Atta colombica WGS genome.</title>
        <authorList>
            <person name="Nygaard S."/>
            <person name="Hu H."/>
            <person name="Boomsma J."/>
            <person name="Zhang G."/>
        </authorList>
    </citation>
    <scope>NUCLEOTIDE SEQUENCE [LARGE SCALE GENOMIC DNA]</scope>
    <source>
        <strain evidence="1">Treedump-2</strain>
        <tissue evidence="1">Whole body</tissue>
    </source>
</reference>
<evidence type="ECO:0000313" key="2">
    <source>
        <dbReference type="Proteomes" id="UP000078540"/>
    </source>
</evidence>
<keyword evidence="2" id="KW-1185">Reference proteome</keyword>
<dbReference type="AlphaFoldDB" id="A0A195BVW9"/>
<accession>A0A195BVW9</accession>
<proteinExistence type="predicted"/>
<protein>
    <submittedName>
        <fullName evidence="1">Uncharacterized protein</fullName>
    </submittedName>
</protein>
<gene>
    <name evidence="1" type="ORF">ALC53_01181</name>
</gene>